<dbReference type="Proteomes" id="UP000626148">
    <property type="component" value="Unassembled WGS sequence"/>
</dbReference>
<dbReference type="InterPro" id="IPR004360">
    <property type="entry name" value="Glyas_Fos-R_dOase_dom"/>
</dbReference>
<name>A0A918KJ65_9GAMM</name>
<gene>
    <name evidence="2" type="ORF">GCM10007392_33840</name>
</gene>
<evidence type="ECO:0000259" key="1">
    <source>
        <dbReference type="PROSITE" id="PS51819"/>
    </source>
</evidence>
<feature type="domain" description="VOC" evidence="1">
    <location>
        <begin position="8"/>
        <end position="122"/>
    </location>
</feature>
<keyword evidence="3" id="KW-1185">Reference proteome</keyword>
<dbReference type="SUPFAM" id="SSF54593">
    <property type="entry name" value="Glyoxalase/Bleomycin resistance protein/Dihydroxybiphenyl dioxygenase"/>
    <property type="match status" value="1"/>
</dbReference>
<organism evidence="2 3">
    <name type="scientific">Saccharospirillum salsuginis</name>
    <dbReference type="NCBI Taxonomy" id="418750"/>
    <lineage>
        <taxon>Bacteria</taxon>
        <taxon>Pseudomonadati</taxon>
        <taxon>Pseudomonadota</taxon>
        <taxon>Gammaproteobacteria</taxon>
        <taxon>Oceanospirillales</taxon>
        <taxon>Saccharospirillaceae</taxon>
        <taxon>Saccharospirillum</taxon>
    </lineage>
</organism>
<dbReference type="RefSeq" id="WP_189610836.1">
    <property type="nucleotide sequence ID" value="NZ_BMXR01000008.1"/>
</dbReference>
<dbReference type="Gene3D" id="3.10.180.10">
    <property type="entry name" value="2,3-Dihydroxybiphenyl 1,2-Dioxygenase, domain 1"/>
    <property type="match status" value="1"/>
</dbReference>
<reference evidence="2" key="2">
    <citation type="submission" date="2020-09" db="EMBL/GenBank/DDBJ databases">
        <authorList>
            <person name="Sun Q."/>
            <person name="Kim S."/>
        </authorList>
    </citation>
    <scope>NUCLEOTIDE SEQUENCE</scope>
    <source>
        <strain evidence="2">KCTC 22169</strain>
    </source>
</reference>
<proteinExistence type="predicted"/>
<dbReference type="InterPro" id="IPR037523">
    <property type="entry name" value="VOC_core"/>
</dbReference>
<sequence length="124" mass="13734">MASNSEHTLVWMDIPVADLDRALTFYRQVLNRTLDDYRPNNPMAVVRSPGGVSCALIEKPSETGQGYGPLPYFNCAGRLDQALSQAKLNGGRILQDIQSIEPYGYRAIVLDSEGNRIALHSPER</sequence>
<dbReference type="EMBL" id="BMXR01000008">
    <property type="protein sequence ID" value="GGX63177.1"/>
    <property type="molecule type" value="Genomic_DNA"/>
</dbReference>
<comment type="caution">
    <text evidence="2">The sequence shown here is derived from an EMBL/GenBank/DDBJ whole genome shotgun (WGS) entry which is preliminary data.</text>
</comment>
<dbReference type="PANTHER" id="PTHR33993:SF2">
    <property type="entry name" value="VOC DOMAIN-CONTAINING PROTEIN"/>
    <property type="match status" value="1"/>
</dbReference>
<dbReference type="PANTHER" id="PTHR33993">
    <property type="entry name" value="GLYOXALASE-RELATED"/>
    <property type="match status" value="1"/>
</dbReference>
<dbReference type="InterPro" id="IPR052164">
    <property type="entry name" value="Anthracycline_SecMetBiosynth"/>
</dbReference>
<dbReference type="AlphaFoldDB" id="A0A918KJ65"/>
<dbReference type="InterPro" id="IPR029068">
    <property type="entry name" value="Glyas_Bleomycin-R_OHBP_Dase"/>
</dbReference>
<evidence type="ECO:0000313" key="2">
    <source>
        <dbReference type="EMBL" id="GGX63177.1"/>
    </source>
</evidence>
<dbReference type="PROSITE" id="PS51819">
    <property type="entry name" value="VOC"/>
    <property type="match status" value="1"/>
</dbReference>
<protein>
    <submittedName>
        <fullName evidence="2">Glyoxalase</fullName>
    </submittedName>
</protein>
<accession>A0A918KJ65</accession>
<reference evidence="2" key="1">
    <citation type="journal article" date="2014" name="Int. J. Syst. Evol. Microbiol.">
        <title>Complete genome sequence of Corynebacterium casei LMG S-19264T (=DSM 44701T), isolated from a smear-ripened cheese.</title>
        <authorList>
            <consortium name="US DOE Joint Genome Institute (JGI-PGF)"/>
            <person name="Walter F."/>
            <person name="Albersmeier A."/>
            <person name="Kalinowski J."/>
            <person name="Ruckert C."/>
        </authorList>
    </citation>
    <scope>NUCLEOTIDE SEQUENCE</scope>
    <source>
        <strain evidence="2">KCTC 22169</strain>
    </source>
</reference>
<evidence type="ECO:0000313" key="3">
    <source>
        <dbReference type="Proteomes" id="UP000626148"/>
    </source>
</evidence>
<dbReference type="Pfam" id="PF00903">
    <property type="entry name" value="Glyoxalase"/>
    <property type="match status" value="1"/>
</dbReference>
<dbReference type="CDD" id="cd07247">
    <property type="entry name" value="SgaA_N_like"/>
    <property type="match status" value="1"/>
</dbReference>